<keyword evidence="3" id="KW-1185">Reference proteome</keyword>
<comment type="caution">
    <text evidence="2">The sequence shown here is derived from an EMBL/GenBank/DDBJ whole genome shotgun (WGS) entry which is preliminary data.</text>
</comment>
<proteinExistence type="predicted"/>
<protein>
    <submittedName>
        <fullName evidence="2">Uncharacterized protein</fullName>
    </submittedName>
</protein>
<organism evidence="2 3">
    <name type="scientific">Colocasia esculenta</name>
    <name type="common">Wild taro</name>
    <name type="synonym">Arum esculentum</name>
    <dbReference type="NCBI Taxonomy" id="4460"/>
    <lineage>
        <taxon>Eukaryota</taxon>
        <taxon>Viridiplantae</taxon>
        <taxon>Streptophyta</taxon>
        <taxon>Embryophyta</taxon>
        <taxon>Tracheophyta</taxon>
        <taxon>Spermatophyta</taxon>
        <taxon>Magnoliopsida</taxon>
        <taxon>Liliopsida</taxon>
        <taxon>Araceae</taxon>
        <taxon>Aroideae</taxon>
        <taxon>Colocasieae</taxon>
        <taxon>Colocasia</taxon>
    </lineage>
</organism>
<feature type="transmembrane region" description="Helical" evidence="1">
    <location>
        <begin position="101"/>
        <end position="119"/>
    </location>
</feature>
<dbReference type="AlphaFoldDB" id="A0A843U9E1"/>
<feature type="transmembrane region" description="Helical" evidence="1">
    <location>
        <begin position="154"/>
        <end position="172"/>
    </location>
</feature>
<sequence>MRGWVPYWASFAKLIPPLTSFQVEFVGAGARVRTVCVVPLVVCSVVVQQDSSGSRRRVAVVVVLCTWCVIASWFVPLVLLMMELLVEVFLVRKTVVDRSGAVLLVIVGCAFGCMCSVVAERVFPELFLACSGGGFSQNSFVLVSVLLPSELSQGVVPLTVCLAAALVSCLVVRFDSSRLHWWDCVCPRSSDGPAPFSCAHRAVAAGDVVCVLAMWLAVFLVEVLVSCFDPLSCVRKRPAVHFVLSFVGCLG</sequence>
<keyword evidence="1" id="KW-0812">Transmembrane</keyword>
<name>A0A843U9E1_COLES</name>
<evidence type="ECO:0000313" key="3">
    <source>
        <dbReference type="Proteomes" id="UP000652761"/>
    </source>
</evidence>
<dbReference type="EMBL" id="NMUH01000398">
    <property type="protein sequence ID" value="MQL78424.1"/>
    <property type="molecule type" value="Genomic_DNA"/>
</dbReference>
<dbReference type="Proteomes" id="UP000652761">
    <property type="component" value="Unassembled WGS sequence"/>
</dbReference>
<reference evidence="2" key="1">
    <citation type="submission" date="2017-07" db="EMBL/GenBank/DDBJ databases">
        <title>Taro Niue Genome Assembly and Annotation.</title>
        <authorList>
            <person name="Atibalentja N."/>
            <person name="Keating K."/>
            <person name="Fields C.J."/>
        </authorList>
    </citation>
    <scope>NUCLEOTIDE SEQUENCE</scope>
    <source>
        <strain evidence="2">Niue_2</strain>
        <tissue evidence="2">Leaf</tissue>
    </source>
</reference>
<keyword evidence="1" id="KW-1133">Transmembrane helix</keyword>
<feature type="transmembrane region" description="Helical" evidence="1">
    <location>
        <begin position="202"/>
        <end position="225"/>
    </location>
</feature>
<feature type="transmembrane region" description="Helical" evidence="1">
    <location>
        <begin position="126"/>
        <end position="148"/>
    </location>
</feature>
<evidence type="ECO:0000313" key="2">
    <source>
        <dbReference type="EMBL" id="MQL78424.1"/>
    </source>
</evidence>
<gene>
    <name evidence="2" type="ORF">Taro_010854</name>
</gene>
<accession>A0A843U9E1</accession>
<feature type="transmembrane region" description="Helical" evidence="1">
    <location>
        <begin position="59"/>
        <end position="81"/>
    </location>
</feature>
<keyword evidence="1" id="KW-0472">Membrane</keyword>
<evidence type="ECO:0000256" key="1">
    <source>
        <dbReference type="SAM" id="Phobius"/>
    </source>
</evidence>